<evidence type="ECO:0000313" key="3">
    <source>
        <dbReference type="Proteomes" id="UP000199008"/>
    </source>
</evidence>
<gene>
    <name evidence="2" type="ORF">SAMN05216216_10336</name>
</gene>
<dbReference type="SUPFAM" id="SSF54001">
    <property type="entry name" value="Cysteine proteinases"/>
    <property type="match status" value="1"/>
</dbReference>
<dbReference type="AlphaFoldDB" id="A0A1G9BN39"/>
<organism evidence="2 3">
    <name type="scientific">Lacicoccus qingdaonensis</name>
    <dbReference type="NCBI Taxonomy" id="576118"/>
    <lineage>
        <taxon>Bacteria</taxon>
        <taxon>Bacillati</taxon>
        <taxon>Bacillota</taxon>
        <taxon>Bacilli</taxon>
        <taxon>Bacillales</taxon>
        <taxon>Salinicoccaceae</taxon>
        <taxon>Lacicoccus</taxon>
    </lineage>
</organism>
<dbReference type="RefSeq" id="WP_092984407.1">
    <property type="nucleotide sequence ID" value="NZ_FNFY01000003.1"/>
</dbReference>
<sequence>MKKFFITLGILLIGAGGLFYADSLSEGGLIEDIKYVILPDPMANNSYDEGECTYYVFDLVKNDLNMIENSWGDAEHWAERAEADGYSVNQEPESGAILQTSRGEIGHVAYVTDVGSDGSIEITEMNFYEPHEITDRTIEAENITDYNFIHPEDNPRPKDTLE</sequence>
<feature type="domain" description="Peptidase C51" evidence="1">
    <location>
        <begin position="27"/>
        <end position="150"/>
    </location>
</feature>
<accession>A0A1G9BN39</accession>
<dbReference type="Proteomes" id="UP000199008">
    <property type="component" value="Unassembled WGS sequence"/>
</dbReference>
<protein>
    <submittedName>
        <fullName evidence="2">CHAP domain-containing protein</fullName>
    </submittedName>
</protein>
<evidence type="ECO:0000259" key="1">
    <source>
        <dbReference type="PROSITE" id="PS50911"/>
    </source>
</evidence>
<dbReference type="PROSITE" id="PS50911">
    <property type="entry name" value="CHAP"/>
    <property type="match status" value="1"/>
</dbReference>
<dbReference type="STRING" id="576118.SAMN05216216_10336"/>
<proteinExistence type="predicted"/>
<dbReference type="InterPro" id="IPR007921">
    <property type="entry name" value="CHAP_dom"/>
</dbReference>
<dbReference type="Pfam" id="PF05257">
    <property type="entry name" value="CHAP"/>
    <property type="match status" value="1"/>
</dbReference>
<reference evidence="3" key="1">
    <citation type="submission" date="2016-10" db="EMBL/GenBank/DDBJ databases">
        <authorList>
            <person name="Varghese N."/>
            <person name="Submissions S."/>
        </authorList>
    </citation>
    <scope>NUCLEOTIDE SEQUENCE [LARGE SCALE GENOMIC DNA]</scope>
    <source>
        <strain evidence="3">CGMCC 1.8895</strain>
    </source>
</reference>
<evidence type="ECO:0000313" key="2">
    <source>
        <dbReference type="EMBL" id="SDK40670.1"/>
    </source>
</evidence>
<dbReference type="InterPro" id="IPR038765">
    <property type="entry name" value="Papain-like_cys_pep_sf"/>
</dbReference>
<dbReference type="Gene3D" id="3.90.1720.10">
    <property type="entry name" value="endopeptidase domain like (from Nostoc punctiforme)"/>
    <property type="match status" value="1"/>
</dbReference>
<name>A0A1G9BN39_9BACL</name>
<dbReference type="OrthoDB" id="2389353at2"/>
<dbReference type="EMBL" id="FNFY01000003">
    <property type="protein sequence ID" value="SDK40670.1"/>
    <property type="molecule type" value="Genomic_DNA"/>
</dbReference>
<keyword evidence="3" id="KW-1185">Reference proteome</keyword>